<evidence type="ECO:0000313" key="1">
    <source>
        <dbReference type="EMBL" id="SDN82800.1"/>
    </source>
</evidence>
<keyword evidence="2" id="KW-1185">Reference proteome</keyword>
<accession>A0A1H0EKD7</accession>
<evidence type="ECO:0000313" key="2">
    <source>
        <dbReference type="Proteomes" id="UP000198704"/>
    </source>
</evidence>
<dbReference type="AlphaFoldDB" id="A0A1H0EKD7"/>
<dbReference type="Proteomes" id="UP000198704">
    <property type="component" value="Unassembled WGS sequence"/>
</dbReference>
<protein>
    <submittedName>
        <fullName evidence="1">Uncharacterized protein</fullName>
    </submittedName>
</protein>
<gene>
    <name evidence="1" type="ORF">SAMN05216360_111216</name>
</gene>
<reference evidence="2" key="1">
    <citation type="submission" date="2016-10" db="EMBL/GenBank/DDBJ databases">
        <authorList>
            <person name="Varghese N."/>
            <person name="Submissions S."/>
        </authorList>
    </citation>
    <scope>NUCLEOTIDE SEQUENCE [LARGE SCALE GENOMIC DNA]</scope>
    <source>
        <strain evidence="2">BL47</strain>
    </source>
</reference>
<proteinExistence type="predicted"/>
<name>A0A1H0EKD7_9HYPH</name>
<dbReference type="EMBL" id="FNHS01000011">
    <property type="protein sequence ID" value="SDN82800.1"/>
    <property type="molecule type" value="Genomic_DNA"/>
</dbReference>
<organism evidence="1 2">
    <name type="scientific">Methylobacterium phyllostachyos</name>
    <dbReference type="NCBI Taxonomy" id="582672"/>
    <lineage>
        <taxon>Bacteria</taxon>
        <taxon>Pseudomonadati</taxon>
        <taxon>Pseudomonadota</taxon>
        <taxon>Alphaproteobacteria</taxon>
        <taxon>Hyphomicrobiales</taxon>
        <taxon>Methylobacteriaceae</taxon>
        <taxon>Methylobacterium</taxon>
    </lineage>
</organism>
<sequence>MRGPDRSNAVSTDQLDHLTGDLGRVWRAALQPWKTTSREGDLGVHQTG</sequence>